<feature type="region of interest" description="Disordered" evidence="1">
    <location>
        <begin position="800"/>
        <end position="891"/>
    </location>
</feature>
<accession>A0A4R7C908</accession>
<dbReference type="RefSeq" id="WP_133768373.1">
    <property type="nucleotide sequence ID" value="NZ_SNZR01000011.1"/>
</dbReference>
<feature type="region of interest" description="Disordered" evidence="1">
    <location>
        <begin position="1070"/>
        <end position="1111"/>
    </location>
</feature>
<dbReference type="SUPFAM" id="SSF81901">
    <property type="entry name" value="HCP-like"/>
    <property type="match status" value="1"/>
</dbReference>
<gene>
    <name evidence="2" type="ORF">EV668_0626</name>
</gene>
<dbReference type="Proteomes" id="UP000295122">
    <property type="component" value="Unassembled WGS sequence"/>
</dbReference>
<organism evidence="2 3">
    <name type="scientific">Enterovirga rhinocerotis</name>
    <dbReference type="NCBI Taxonomy" id="1339210"/>
    <lineage>
        <taxon>Bacteria</taxon>
        <taxon>Pseudomonadati</taxon>
        <taxon>Pseudomonadota</taxon>
        <taxon>Alphaproteobacteria</taxon>
        <taxon>Hyphomicrobiales</taxon>
        <taxon>Methylobacteriaceae</taxon>
        <taxon>Enterovirga</taxon>
    </lineage>
</organism>
<protein>
    <submittedName>
        <fullName evidence="2">Localization factor PodJL</fullName>
    </submittedName>
</protein>
<feature type="compositionally biased region" description="Pro residues" evidence="1">
    <location>
        <begin position="823"/>
        <end position="836"/>
    </location>
</feature>
<evidence type="ECO:0000313" key="3">
    <source>
        <dbReference type="Proteomes" id="UP000295122"/>
    </source>
</evidence>
<dbReference type="Gene3D" id="1.25.40.10">
    <property type="entry name" value="Tetratricopeptide repeat domain"/>
    <property type="match status" value="1"/>
</dbReference>
<dbReference type="InterPro" id="IPR011990">
    <property type="entry name" value="TPR-like_helical_dom_sf"/>
</dbReference>
<evidence type="ECO:0000313" key="2">
    <source>
        <dbReference type="EMBL" id="TDR93366.1"/>
    </source>
</evidence>
<feature type="region of interest" description="Disordered" evidence="1">
    <location>
        <begin position="198"/>
        <end position="222"/>
    </location>
</feature>
<feature type="compositionally biased region" description="Low complexity" evidence="1">
    <location>
        <begin position="57"/>
        <end position="72"/>
    </location>
</feature>
<dbReference type="PANTHER" id="PTHR43628">
    <property type="entry name" value="ACTIVATOR OF C KINASE PROTEIN 1-RELATED"/>
    <property type="match status" value="1"/>
</dbReference>
<feature type="compositionally biased region" description="Basic and acidic residues" evidence="1">
    <location>
        <begin position="24"/>
        <end position="38"/>
    </location>
</feature>
<dbReference type="SMART" id="SM00671">
    <property type="entry name" value="SEL1"/>
    <property type="match status" value="4"/>
</dbReference>
<proteinExistence type="predicted"/>
<dbReference type="InterPro" id="IPR006597">
    <property type="entry name" value="Sel1-like"/>
</dbReference>
<feature type="compositionally biased region" description="Basic and acidic residues" evidence="1">
    <location>
        <begin position="198"/>
        <end position="210"/>
    </location>
</feature>
<dbReference type="Pfam" id="PF08238">
    <property type="entry name" value="Sel1"/>
    <property type="match status" value="4"/>
</dbReference>
<comment type="caution">
    <text evidence="2">The sequence shown here is derived from an EMBL/GenBank/DDBJ whole genome shotgun (WGS) entry which is preliminary data.</text>
</comment>
<dbReference type="OrthoDB" id="5295703at2"/>
<dbReference type="PANTHER" id="PTHR43628:SF1">
    <property type="entry name" value="CHITIN SYNTHASE REGULATORY FACTOR 2-RELATED"/>
    <property type="match status" value="1"/>
</dbReference>
<feature type="compositionally biased region" description="Basic and acidic residues" evidence="1">
    <location>
        <begin position="653"/>
        <end position="662"/>
    </location>
</feature>
<feature type="region of interest" description="Disordered" evidence="1">
    <location>
        <begin position="1"/>
        <end position="72"/>
    </location>
</feature>
<evidence type="ECO:0000256" key="1">
    <source>
        <dbReference type="SAM" id="MobiDB-lite"/>
    </source>
</evidence>
<dbReference type="InterPro" id="IPR052945">
    <property type="entry name" value="Mitotic_Regulator"/>
</dbReference>
<feature type="region of interest" description="Disordered" evidence="1">
    <location>
        <begin position="618"/>
        <end position="699"/>
    </location>
</feature>
<dbReference type="AlphaFoldDB" id="A0A4R7C908"/>
<reference evidence="2 3" key="1">
    <citation type="submission" date="2019-03" db="EMBL/GenBank/DDBJ databases">
        <title>Genomic Encyclopedia of Type Strains, Phase IV (KMG-IV): sequencing the most valuable type-strain genomes for metagenomic binning, comparative biology and taxonomic classification.</title>
        <authorList>
            <person name="Goeker M."/>
        </authorList>
    </citation>
    <scope>NUCLEOTIDE SEQUENCE [LARGE SCALE GENOMIC DNA]</scope>
    <source>
        <strain evidence="2 3">DSM 25903</strain>
    </source>
</reference>
<sequence>MTRSHHRRGDLGSPLESDPWADAGLRREAEDRLAERRSPYGRSPYGRDASDAHPHHSSAASERQTAETAAALSSVAAWIERAQQQLEDSNQAPTRAEDAAAMLSGAVNTHERRIHEFDRREGSPDQGLADAMAAIRRIEARLDARPADTSERRDQGEIEKSLRAVEDRISALFERFPAMPKPLGRRSLKPGTELRDAVDEIRSHQSRLESDPASPRPAPTLPALGTLARSQTAMLTSLRADVAKLASRIEDIPLPTAAPDEALQREVETLRRAMGDVARRDDLGRLERGLQTLTADITELRRTDHRGAEQPELAALQAEIRRLAEHRPAPDLSELKAEIRELAERRARPDLSALQAEIRRLAERQPAFDPRPLSREIEHLSQKLDGVTAKGVDPRVIEALSGQIEDVRRVLAGASAPQALRLVDEHLTELRREVAQVSGKQVNAQEFASLRSAVDDLRTSFKTLAAPQDQSRQMAQAVRDVRQPIETMLAALVDKLDRVESRVGDPNALDHLERQVQAIAARIGETSARDPGIAALERSMSDLLAQAATWRDGTIEAAERAARTAVAETIEAMPVAAEVERHLMEIGDRYAAAEERTRQSLASVETSLSDVMSRLSTLEGTPAGRDAPRASPLDEFAPLARPSRQETAQPSRKSAEAGDLGKVRPVPLDEVLLEPGAGKPSRPRAGVQTPTPPAVAEAGPDIKSSFIAAARRAAQAAAADAPEARRKGTKAEAGGRSGSATSSDITHRLRRFIDSKRRPLLLAAAALVLTLGTVQFARLVLDTRDGATTVASAPVVKETSRIASGTQPDRLADSPEVTAATTPAPPPAMPAAPPAPAEGANAPAPSPAAAPDPVTTQSIGPDKDAARIGETPASAPAGISARSPVGQNPLELPKGIKQAAASGDPIALYELGIRTAEGRGVPRDPKAAASLFEKAAQKGLAPAQYRLANGYERGIGLPRDIDQAKTWYRRAAESGNVRAMHNLAVLLADGAGAKPDYAGAIGWFNRAAEHGVKDSQFNLAVLYARGLGARQDLSRAYHWLAVAALQGDDDAGRKRDEVGARLSPADLARAKSGAERWRATPGSVNANEVLVPPQGWPETSTATRGAREARA</sequence>
<name>A0A4R7C908_9HYPH</name>
<dbReference type="EMBL" id="SNZR01000011">
    <property type="protein sequence ID" value="TDR93366.1"/>
    <property type="molecule type" value="Genomic_DNA"/>
</dbReference>
<feature type="region of interest" description="Disordered" evidence="1">
    <location>
        <begin position="717"/>
        <end position="742"/>
    </location>
</feature>
<keyword evidence="3" id="KW-1185">Reference proteome</keyword>